<reference evidence="1 2" key="1">
    <citation type="submission" date="2019-11" db="EMBL/GenBank/DDBJ databases">
        <title>Whole genome sequence of Oryza granulata.</title>
        <authorList>
            <person name="Li W."/>
        </authorList>
    </citation>
    <scope>NUCLEOTIDE SEQUENCE [LARGE SCALE GENOMIC DNA]</scope>
    <source>
        <strain evidence="2">cv. Menghai</strain>
        <tissue evidence="1">Leaf</tissue>
    </source>
</reference>
<comment type="caution">
    <text evidence="1">The sequence shown here is derived from an EMBL/GenBank/DDBJ whole genome shotgun (WGS) entry which is preliminary data.</text>
</comment>
<dbReference type="EMBL" id="SPHZ02000010">
    <property type="protein sequence ID" value="KAF0896457.1"/>
    <property type="molecule type" value="Genomic_DNA"/>
</dbReference>
<dbReference type="Proteomes" id="UP000479710">
    <property type="component" value="Unassembled WGS sequence"/>
</dbReference>
<keyword evidence="2" id="KW-1185">Reference proteome</keyword>
<sequence>MGQHPMSEFKSMCQAGLFPKAKIKGHWKRSKTIKVVGIDGETLDDCMEPCRQVGAGRNQVQKNGPAASAATSAVVASVD</sequence>
<evidence type="ECO:0000313" key="1">
    <source>
        <dbReference type="EMBL" id="KAF0896457.1"/>
    </source>
</evidence>
<accession>A0A6G1C8Y6</accession>
<protein>
    <submittedName>
        <fullName evidence="1">Uncharacterized protein</fullName>
    </submittedName>
</protein>
<evidence type="ECO:0000313" key="2">
    <source>
        <dbReference type="Proteomes" id="UP000479710"/>
    </source>
</evidence>
<proteinExistence type="predicted"/>
<gene>
    <name evidence="1" type="ORF">E2562_024321</name>
</gene>
<name>A0A6G1C8Y6_9ORYZ</name>
<dbReference type="AlphaFoldDB" id="A0A6G1C8Y6"/>
<organism evidence="1 2">
    <name type="scientific">Oryza meyeriana var. granulata</name>
    <dbReference type="NCBI Taxonomy" id="110450"/>
    <lineage>
        <taxon>Eukaryota</taxon>
        <taxon>Viridiplantae</taxon>
        <taxon>Streptophyta</taxon>
        <taxon>Embryophyta</taxon>
        <taxon>Tracheophyta</taxon>
        <taxon>Spermatophyta</taxon>
        <taxon>Magnoliopsida</taxon>
        <taxon>Liliopsida</taxon>
        <taxon>Poales</taxon>
        <taxon>Poaceae</taxon>
        <taxon>BOP clade</taxon>
        <taxon>Oryzoideae</taxon>
        <taxon>Oryzeae</taxon>
        <taxon>Oryzinae</taxon>
        <taxon>Oryza</taxon>
        <taxon>Oryza meyeriana</taxon>
    </lineage>
</organism>